<protein>
    <submittedName>
        <fullName evidence="8">Sigma-70 family RNA polymerase sigma factor</fullName>
    </submittedName>
</protein>
<sequence>MVTDERAELLRALHDEHAPALWRYVVRLTGDAALADDVVQETLLRAWRLPRVLDQSETSARDWLFTVARNLVIDDRRSARHRHEFTTDQLPEQLTVDQTSALLDSWLVADALAGLSPEHRAVVICAYYRGQSVAETARLLDIPPGTVKSRLHYALRAMRLTLHERGVSER</sequence>
<dbReference type="Pfam" id="PF04545">
    <property type="entry name" value="Sigma70_r4"/>
    <property type="match status" value="1"/>
</dbReference>
<evidence type="ECO:0000256" key="4">
    <source>
        <dbReference type="ARBA" id="ARBA00023125"/>
    </source>
</evidence>
<organism evidence="8 9">
    <name type="scientific">Cryobacterium mannosilyticum</name>
    <dbReference type="NCBI Taxonomy" id="1259190"/>
    <lineage>
        <taxon>Bacteria</taxon>
        <taxon>Bacillati</taxon>
        <taxon>Actinomycetota</taxon>
        <taxon>Actinomycetes</taxon>
        <taxon>Micrococcales</taxon>
        <taxon>Microbacteriaceae</taxon>
        <taxon>Cryobacterium</taxon>
    </lineage>
</organism>
<dbReference type="InterPro" id="IPR007630">
    <property type="entry name" value="RNA_pol_sigma70_r4"/>
</dbReference>
<keyword evidence="9" id="KW-1185">Reference proteome</keyword>
<evidence type="ECO:0000256" key="5">
    <source>
        <dbReference type="ARBA" id="ARBA00023163"/>
    </source>
</evidence>
<dbReference type="CDD" id="cd06171">
    <property type="entry name" value="Sigma70_r4"/>
    <property type="match status" value="1"/>
</dbReference>
<evidence type="ECO:0000259" key="7">
    <source>
        <dbReference type="Pfam" id="PF04545"/>
    </source>
</evidence>
<comment type="caution">
    <text evidence="8">The sequence shown here is derived from an EMBL/GenBank/DDBJ whole genome shotgun (WGS) entry which is preliminary data.</text>
</comment>
<keyword evidence="5" id="KW-0804">Transcription</keyword>
<dbReference type="GO" id="GO:0006352">
    <property type="term" value="P:DNA-templated transcription initiation"/>
    <property type="evidence" value="ECO:0007669"/>
    <property type="project" value="InterPro"/>
</dbReference>
<dbReference type="NCBIfam" id="NF007227">
    <property type="entry name" value="PRK09645.1"/>
    <property type="match status" value="1"/>
</dbReference>
<keyword evidence="3" id="KW-0731">Sigma factor</keyword>
<evidence type="ECO:0000313" key="8">
    <source>
        <dbReference type="EMBL" id="TFC06845.1"/>
    </source>
</evidence>
<feature type="domain" description="RNA polymerase sigma-70 region 4" evidence="7">
    <location>
        <begin position="111"/>
        <end position="159"/>
    </location>
</feature>
<dbReference type="InterPro" id="IPR014284">
    <property type="entry name" value="RNA_pol_sigma-70_dom"/>
</dbReference>
<gene>
    <name evidence="8" type="ORF">E3O32_03870</name>
</gene>
<dbReference type="EMBL" id="SOFM01000009">
    <property type="protein sequence ID" value="TFC06845.1"/>
    <property type="molecule type" value="Genomic_DNA"/>
</dbReference>
<name>A0A4R8WDK8_9MICO</name>
<dbReference type="Proteomes" id="UP000297643">
    <property type="component" value="Unassembled WGS sequence"/>
</dbReference>
<dbReference type="GO" id="GO:0016987">
    <property type="term" value="F:sigma factor activity"/>
    <property type="evidence" value="ECO:0007669"/>
    <property type="project" value="UniProtKB-KW"/>
</dbReference>
<keyword evidence="2" id="KW-0805">Transcription regulation</keyword>
<proteinExistence type="inferred from homology"/>
<evidence type="ECO:0000256" key="1">
    <source>
        <dbReference type="ARBA" id="ARBA00010641"/>
    </source>
</evidence>
<dbReference type="GO" id="GO:0003677">
    <property type="term" value="F:DNA binding"/>
    <property type="evidence" value="ECO:0007669"/>
    <property type="project" value="UniProtKB-KW"/>
</dbReference>
<dbReference type="SUPFAM" id="SSF88659">
    <property type="entry name" value="Sigma3 and sigma4 domains of RNA polymerase sigma factors"/>
    <property type="match status" value="1"/>
</dbReference>
<dbReference type="InterPro" id="IPR013325">
    <property type="entry name" value="RNA_pol_sigma_r2"/>
</dbReference>
<dbReference type="InterPro" id="IPR036388">
    <property type="entry name" value="WH-like_DNA-bd_sf"/>
</dbReference>
<evidence type="ECO:0000256" key="2">
    <source>
        <dbReference type="ARBA" id="ARBA00023015"/>
    </source>
</evidence>
<dbReference type="Pfam" id="PF04542">
    <property type="entry name" value="Sigma70_r2"/>
    <property type="match status" value="1"/>
</dbReference>
<reference evidence="8 9" key="1">
    <citation type="submission" date="2019-03" db="EMBL/GenBank/DDBJ databases">
        <title>Genomics of glacier-inhabiting Cryobacterium strains.</title>
        <authorList>
            <person name="Liu Q."/>
            <person name="Xin Y.-H."/>
        </authorList>
    </citation>
    <scope>NUCLEOTIDE SEQUENCE [LARGE SCALE GENOMIC DNA]</scope>
    <source>
        <strain evidence="8 9">RHLT2-21</strain>
    </source>
</reference>
<evidence type="ECO:0000259" key="6">
    <source>
        <dbReference type="Pfam" id="PF04542"/>
    </source>
</evidence>
<dbReference type="InterPro" id="IPR039425">
    <property type="entry name" value="RNA_pol_sigma-70-like"/>
</dbReference>
<feature type="domain" description="RNA polymerase sigma-70 region 2" evidence="6">
    <location>
        <begin position="14"/>
        <end position="80"/>
    </location>
</feature>
<evidence type="ECO:0000256" key="3">
    <source>
        <dbReference type="ARBA" id="ARBA00023082"/>
    </source>
</evidence>
<dbReference type="RefSeq" id="WP_134507180.1">
    <property type="nucleotide sequence ID" value="NZ_SOFM01000009.1"/>
</dbReference>
<evidence type="ECO:0000313" key="9">
    <source>
        <dbReference type="Proteomes" id="UP000297643"/>
    </source>
</evidence>
<keyword evidence="4" id="KW-0238">DNA-binding</keyword>
<dbReference type="AlphaFoldDB" id="A0A4R8WDK8"/>
<dbReference type="SUPFAM" id="SSF88946">
    <property type="entry name" value="Sigma2 domain of RNA polymerase sigma factors"/>
    <property type="match status" value="1"/>
</dbReference>
<accession>A0A4R8WDK8</accession>
<dbReference type="NCBIfam" id="TIGR02937">
    <property type="entry name" value="sigma70-ECF"/>
    <property type="match status" value="1"/>
</dbReference>
<dbReference type="PANTHER" id="PTHR43133">
    <property type="entry name" value="RNA POLYMERASE ECF-TYPE SIGMA FACTO"/>
    <property type="match status" value="1"/>
</dbReference>
<dbReference type="Gene3D" id="1.10.1740.10">
    <property type="match status" value="1"/>
</dbReference>
<comment type="similarity">
    <text evidence="1">Belongs to the sigma-70 factor family. ECF subfamily.</text>
</comment>
<dbReference type="InterPro" id="IPR007627">
    <property type="entry name" value="RNA_pol_sigma70_r2"/>
</dbReference>
<dbReference type="InterPro" id="IPR013324">
    <property type="entry name" value="RNA_pol_sigma_r3/r4-like"/>
</dbReference>
<dbReference type="Gene3D" id="1.10.10.10">
    <property type="entry name" value="Winged helix-like DNA-binding domain superfamily/Winged helix DNA-binding domain"/>
    <property type="match status" value="1"/>
</dbReference>
<dbReference type="PANTHER" id="PTHR43133:SF52">
    <property type="entry name" value="ECF RNA POLYMERASE SIGMA FACTOR SIGL"/>
    <property type="match status" value="1"/>
</dbReference>